<evidence type="ECO:0000313" key="6">
    <source>
        <dbReference type="Proteomes" id="UP000492821"/>
    </source>
</evidence>
<dbReference type="PANTHER" id="PTHR12682">
    <property type="entry name" value="ARCHEASE"/>
    <property type="match status" value="1"/>
</dbReference>
<dbReference type="Pfam" id="PF01951">
    <property type="entry name" value="Archease"/>
    <property type="match status" value="1"/>
</dbReference>
<proteinExistence type="inferred from homology"/>
<evidence type="ECO:0000256" key="1">
    <source>
        <dbReference type="ARBA" id="ARBA00007963"/>
    </source>
</evidence>
<dbReference type="InterPro" id="IPR002804">
    <property type="entry name" value="Archease"/>
</dbReference>
<keyword evidence="4" id="KW-0106">Calcium</keyword>
<dbReference type="SUPFAM" id="SSF69819">
    <property type="entry name" value="MTH1598-like"/>
    <property type="match status" value="1"/>
</dbReference>
<dbReference type="Gene3D" id="3.55.10.10">
    <property type="entry name" value="Archease domain"/>
    <property type="match status" value="1"/>
</dbReference>
<dbReference type="Proteomes" id="UP000492821">
    <property type="component" value="Unassembled WGS sequence"/>
</dbReference>
<evidence type="ECO:0000313" key="7">
    <source>
        <dbReference type="WBParaSite" id="Pan_g18595.t1"/>
    </source>
</evidence>
<dbReference type="AlphaFoldDB" id="A0A7E4ZUP3"/>
<evidence type="ECO:0000256" key="2">
    <source>
        <dbReference type="ARBA" id="ARBA00022694"/>
    </source>
</evidence>
<dbReference type="GO" id="GO:0046872">
    <property type="term" value="F:metal ion binding"/>
    <property type="evidence" value="ECO:0007669"/>
    <property type="project" value="UniProtKB-KW"/>
</dbReference>
<dbReference type="InterPro" id="IPR023572">
    <property type="entry name" value="Archease_dom"/>
</dbReference>
<accession>A0A7E4ZUP3</accession>
<reference evidence="6" key="1">
    <citation type="journal article" date="2013" name="Genetics">
        <title>The draft genome and transcriptome of Panagrellus redivivus are shaped by the harsh demands of a free-living lifestyle.</title>
        <authorList>
            <person name="Srinivasan J."/>
            <person name="Dillman A.R."/>
            <person name="Macchietto M.G."/>
            <person name="Heikkinen L."/>
            <person name="Lakso M."/>
            <person name="Fracchia K.M."/>
            <person name="Antoshechkin I."/>
            <person name="Mortazavi A."/>
            <person name="Wong G."/>
            <person name="Sternberg P.W."/>
        </authorList>
    </citation>
    <scope>NUCLEOTIDE SEQUENCE [LARGE SCALE GENOMIC DNA]</scope>
    <source>
        <strain evidence="6">MT8872</strain>
    </source>
</reference>
<organism evidence="6 7">
    <name type="scientific">Panagrellus redivivus</name>
    <name type="common">Microworm</name>
    <dbReference type="NCBI Taxonomy" id="6233"/>
    <lineage>
        <taxon>Eukaryota</taxon>
        <taxon>Metazoa</taxon>
        <taxon>Ecdysozoa</taxon>
        <taxon>Nematoda</taxon>
        <taxon>Chromadorea</taxon>
        <taxon>Rhabditida</taxon>
        <taxon>Tylenchina</taxon>
        <taxon>Panagrolaimomorpha</taxon>
        <taxon>Panagrolaimoidea</taxon>
        <taxon>Panagrolaimidae</taxon>
        <taxon>Panagrellus</taxon>
    </lineage>
</organism>
<dbReference type="GO" id="GO:0006388">
    <property type="term" value="P:tRNA splicing, via endonucleolytic cleavage and ligation"/>
    <property type="evidence" value="ECO:0007669"/>
    <property type="project" value="TreeGrafter"/>
</dbReference>
<sequence length="150" mass="17109">MSMPEAKPIQYEYLDHTADVQLHAWGDTFPEAVSQLVRAFYGYHTEDVKLIDVDYSMDIAASGHDRESMIHTLLEECLYLFETDPFFIAKEVEIVDYKQAGNSIIIRGWGESFDKHKHPGGTAVKAITYSSMQIHDNIEGKVHIYVIVDI</sequence>
<keyword evidence="2" id="KW-0819">tRNA processing</keyword>
<evidence type="ECO:0000259" key="5">
    <source>
        <dbReference type="Pfam" id="PF01951"/>
    </source>
</evidence>
<name>A0A7E4ZUP3_PANRE</name>
<dbReference type="WBParaSite" id="Pan_g18595.t1">
    <property type="protein sequence ID" value="Pan_g18595.t1"/>
    <property type="gene ID" value="Pan_g18595"/>
</dbReference>
<keyword evidence="3" id="KW-0479">Metal-binding</keyword>
<evidence type="ECO:0000256" key="3">
    <source>
        <dbReference type="ARBA" id="ARBA00022723"/>
    </source>
</evidence>
<reference evidence="7" key="2">
    <citation type="submission" date="2020-10" db="UniProtKB">
        <authorList>
            <consortium name="WormBaseParasite"/>
        </authorList>
    </citation>
    <scope>IDENTIFICATION</scope>
</reference>
<comment type="similarity">
    <text evidence="1">Belongs to the archease family.</text>
</comment>
<dbReference type="GO" id="GO:0072669">
    <property type="term" value="C:tRNA-splicing ligase complex"/>
    <property type="evidence" value="ECO:0007669"/>
    <property type="project" value="TreeGrafter"/>
</dbReference>
<dbReference type="InterPro" id="IPR036820">
    <property type="entry name" value="Archease_dom_sf"/>
</dbReference>
<feature type="domain" description="Archease" evidence="5">
    <location>
        <begin position="11"/>
        <end position="150"/>
    </location>
</feature>
<dbReference type="PANTHER" id="PTHR12682:SF11">
    <property type="entry name" value="PROTEIN ARCHEASE"/>
    <property type="match status" value="1"/>
</dbReference>
<protein>
    <submittedName>
        <fullName evidence="7">Archease domain-containing protein</fullName>
    </submittedName>
</protein>
<evidence type="ECO:0000256" key="4">
    <source>
        <dbReference type="ARBA" id="ARBA00022837"/>
    </source>
</evidence>
<keyword evidence="6" id="KW-1185">Reference proteome</keyword>